<dbReference type="InterPro" id="IPR029058">
    <property type="entry name" value="AB_hydrolase_fold"/>
</dbReference>
<evidence type="ECO:0000256" key="4">
    <source>
        <dbReference type="HAMAP-Rule" id="MF_03014"/>
    </source>
</evidence>
<dbReference type="Proteomes" id="UP000813461">
    <property type="component" value="Unassembled WGS sequence"/>
</dbReference>
<evidence type="ECO:0000256" key="1">
    <source>
        <dbReference type="ARBA" id="ARBA00010515"/>
    </source>
</evidence>
<evidence type="ECO:0000256" key="2">
    <source>
        <dbReference type="ARBA" id="ARBA00022801"/>
    </source>
</evidence>
<dbReference type="PANTHER" id="PTHR48081:SF33">
    <property type="entry name" value="KYNURENINE FORMAMIDASE"/>
    <property type="match status" value="1"/>
</dbReference>
<keyword evidence="6" id="KW-1185">Reference proteome</keyword>
<comment type="domain">
    <text evidence="4">The main chain amide nitrogen atoms of the second glycine and its adjacent residue in the HGGXW motif define the oxyanion hole, and stabilize the oxyanion that forms during the nucleophilic attack by the catalytic serine during substrate cleavage.</text>
</comment>
<dbReference type="GO" id="GO:0034354">
    <property type="term" value="P:'de novo' NAD+ biosynthetic process from L-tryptophan"/>
    <property type="evidence" value="ECO:0007669"/>
    <property type="project" value="UniProtKB-UniRule"/>
</dbReference>
<comment type="catalytic activity">
    <reaction evidence="4">
        <text>N-formyl-L-kynurenine + H2O = L-kynurenine + formate + H(+)</text>
        <dbReference type="Rhea" id="RHEA:13009"/>
        <dbReference type="ChEBI" id="CHEBI:15377"/>
        <dbReference type="ChEBI" id="CHEBI:15378"/>
        <dbReference type="ChEBI" id="CHEBI:15740"/>
        <dbReference type="ChEBI" id="CHEBI:57959"/>
        <dbReference type="ChEBI" id="CHEBI:58629"/>
        <dbReference type="EC" id="3.5.1.9"/>
    </reaction>
</comment>
<dbReference type="InterPro" id="IPR027519">
    <property type="entry name" value="KFase_ver/fungi-typ"/>
</dbReference>
<dbReference type="EMBL" id="JAGMVJ010000001">
    <property type="protein sequence ID" value="KAH7095403.1"/>
    <property type="molecule type" value="Genomic_DNA"/>
</dbReference>
<gene>
    <name evidence="5" type="ORF">FB567DRAFT_29655</name>
</gene>
<comment type="caution">
    <text evidence="5">The sequence shown here is derived from an EMBL/GenBank/DDBJ whole genome shotgun (WGS) entry which is preliminary data.</text>
</comment>
<feature type="active site" evidence="4">
    <location>
        <position position="248"/>
    </location>
</feature>
<keyword evidence="2 4" id="KW-0378">Hydrolase</keyword>
<comment type="subunit">
    <text evidence="4">Homodimer.</text>
</comment>
<dbReference type="InterPro" id="IPR050300">
    <property type="entry name" value="GDXG_lipolytic_enzyme"/>
</dbReference>
<evidence type="ECO:0000313" key="5">
    <source>
        <dbReference type="EMBL" id="KAH7095403.1"/>
    </source>
</evidence>
<comment type="function">
    <text evidence="4">Catalyzes the hydrolysis of N-formyl-L-kynurenine to L-kynurenine, the second step in the kynurenine pathway of tryptophan degradation. Kynurenine may be further oxidized to nicotinic acid, NAD(H) and NADP(H). Required for elimination of toxic metabolites.</text>
</comment>
<dbReference type="GO" id="GO:0019441">
    <property type="term" value="P:L-tryptophan catabolic process to kynurenine"/>
    <property type="evidence" value="ECO:0007669"/>
    <property type="project" value="UniProtKB-UniRule"/>
</dbReference>
<sequence>MTTTASSDSTSGTYKHIPSIPYADSTSRLQTLDIWLPQNPSNADASLWIIFIHGGAWRDPTQTSTTYASPTLSHLSSTPLPSIAGFASLNYRLSPYPTHSSDPSSPSDVDRNVAHPTHIRDVAAGIAWLRKEYGVKRWIGVGHSCGATLLSQYVSGIGLHEEKEGNGSEGGPEGLVLTAGIYNLPLFLRNHSPPACPENIAQIYTDIVAGAFGSKSTAYMAVSPVAGKYSAQTWRNGKLMVLAHSYEDELVERAQRDVMCVALDREGWSIVMEDGDDEANVAEGRRVLEVRDVKGKHDFVWEDGEECAKLIVEVVQRLAQ</sequence>
<dbReference type="PROSITE" id="PS01173">
    <property type="entry name" value="LIPASE_GDXG_HIS"/>
    <property type="match status" value="1"/>
</dbReference>
<feature type="active site" evidence="4">
    <location>
        <position position="297"/>
    </location>
</feature>
<organism evidence="5 6">
    <name type="scientific">Paraphoma chrysanthemicola</name>
    <dbReference type="NCBI Taxonomy" id="798071"/>
    <lineage>
        <taxon>Eukaryota</taxon>
        <taxon>Fungi</taxon>
        <taxon>Dikarya</taxon>
        <taxon>Ascomycota</taxon>
        <taxon>Pezizomycotina</taxon>
        <taxon>Dothideomycetes</taxon>
        <taxon>Pleosporomycetidae</taxon>
        <taxon>Pleosporales</taxon>
        <taxon>Pleosporineae</taxon>
        <taxon>Phaeosphaeriaceae</taxon>
        <taxon>Paraphoma</taxon>
    </lineage>
</organism>
<dbReference type="OrthoDB" id="420264at2759"/>
<dbReference type="Gene3D" id="3.40.50.1820">
    <property type="entry name" value="alpha/beta hydrolase"/>
    <property type="match status" value="1"/>
</dbReference>
<reference evidence="5" key="1">
    <citation type="journal article" date="2021" name="Nat. Commun.">
        <title>Genetic determinants of endophytism in the Arabidopsis root mycobiome.</title>
        <authorList>
            <person name="Mesny F."/>
            <person name="Miyauchi S."/>
            <person name="Thiergart T."/>
            <person name="Pickel B."/>
            <person name="Atanasova L."/>
            <person name="Karlsson M."/>
            <person name="Huettel B."/>
            <person name="Barry K.W."/>
            <person name="Haridas S."/>
            <person name="Chen C."/>
            <person name="Bauer D."/>
            <person name="Andreopoulos W."/>
            <person name="Pangilinan J."/>
            <person name="LaButti K."/>
            <person name="Riley R."/>
            <person name="Lipzen A."/>
            <person name="Clum A."/>
            <person name="Drula E."/>
            <person name="Henrissat B."/>
            <person name="Kohler A."/>
            <person name="Grigoriev I.V."/>
            <person name="Martin F.M."/>
            <person name="Hacquard S."/>
        </authorList>
    </citation>
    <scope>NUCLEOTIDE SEQUENCE</scope>
    <source>
        <strain evidence="5">MPI-SDFR-AT-0120</strain>
    </source>
</reference>
<keyword evidence="3 4" id="KW-0823">Tryptophan catabolism</keyword>
<dbReference type="PANTHER" id="PTHR48081">
    <property type="entry name" value="AB HYDROLASE SUPERFAMILY PROTEIN C4A8.06C"/>
    <property type="match status" value="1"/>
</dbReference>
<protein>
    <recommendedName>
        <fullName evidence="4">Kynurenine formamidase</fullName>
        <shortName evidence="4">KFA</shortName>
        <shortName evidence="4">KFase</shortName>
        <ecNumber evidence="4">3.5.1.9</ecNumber>
    </recommendedName>
    <alternativeName>
        <fullName evidence="4">Arylformamidase</fullName>
    </alternativeName>
    <alternativeName>
        <fullName evidence="4">N-formylkynurenine formamidase</fullName>
        <shortName evidence="4">FKF</shortName>
    </alternativeName>
</protein>
<dbReference type="UniPathway" id="UPA00333">
    <property type="reaction ID" value="UER00454"/>
</dbReference>
<feature type="active site" description="Nucleophile" evidence="4">
    <location>
        <position position="144"/>
    </location>
</feature>
<feature type="short sequence motif" description="HGGXW" evidence="4">
    <location>
        <begin position="53"/>
        <end position="57"/>
    </location>
</feature>
<comment type="similarity">
    <text evidence="4">Belongs to the kynurenine formamidase family.</text>
</comment>
<dbReference type="EC" id="3.5.1.9" evidence="4"/>
<dbReference type="AlphaFoldDB" id="A0A8K0RLJ0"/>
<evidence type="ECO:0000313" key="6">
    <source>
        <dbReference type="Proteomes" id="UP000813461"/>
    </source>
</evidence>
<dbReference type="GO" id="GO:0004061">
    <property type="term" value="F:arylformamidase activity"/>
    <property type="evidence" value="ECO:0007669"/>
    <property type="project" value="UniProtKB-UniRule"/>
</dbReference>
<name>A0A8K0RLJ0_9PLEO</name>
<comment type="pathway">
    <text evidence="4">Amino-acid degradation; L-tryptophan degradation via kynurenine pathway; L-kynurenine from L-tryptophan: step 2/2.</text>
</comment>
<proteinExistence type="inferred from homology"/>
<dbReference type="HAMAP" id="MF_03014">
    <property type="entry name" value="KFase"/>
    <property type="match status" value="1"/>
</dbReference>
<evidence type="ECO:0000256" key="3">
    <source>
        <dbReference type="ARBA" id="ARBA00023079"/>
    </source>
</evidence>
<accession>A0A8K0RLJ0</accession>
<comment type="similarity">
    <text evidence="1">Belongs to the 'GDXG' lipolytic enzyme family.</text>
</comment>
<dbReference type="InterPro" id="IPR002168">
    <property type="entry name" value="Lipase_GDXG_HIS_AS"/>
</dbReference>
<dbReference type="SUPFAM" id="SSF53474">
    <property type="entry name" value="alpha/beta-Hydrolases"/>
    <property type="match status" value="1"/>
</dbReference>